<dbReference type="PANTHER" id="PTHR30329">
    <property type="entry name" value="STATOR ELEMENT OF FLAGELLAR MOTOR COMPLEX"/>
    <property type="match status" value="1"/>
</dbReference>
<dbReference type="InterPro" id="IPR036737">
    <property type="entry name" value="OmpA-like_sf"/>
</dbReference>
<dbReference type="PRINTS" id="PR01021">
    <property type="entry name" value="OMPADOMAIN"/>
</dbReference>
<dbReference type="SUPFAM" id="SSF48452">
    <property type="entry name" value="TPR-like"/>
    <property type="match status" value="1"/>
</dbReference>
<dbReference type="InterPro" id="IPR050330">
    <property type="entry name" value="Bact_OuterMem_StrucFunc"/>
</dbReference>
<protein>
    <submittedName>
        <fullName evidence="8">OmpA family protein</fullName>
    </submittedName>
</protein>
<dbReference type="SUPFAM" id="SSF82171">
    <property type="entry name" value="DPP6 N-terminal domain-like"/>
    <property type="match status" value="1"/>
</dbReference>
<dbReference type="InterPro" id="IPR011990">
    <property type="entry name" value="TPR-like_helical_dom_sf"/>
</dbReference>
<accession>A0ABP3VBR4</accession>
<dbReference type="PANTHER" id="PTHR30329:SF21">
    <property type="entry name" value="LIPOPROTEIN YIAD-RELATED"/>
    <property type="match status" value="1"/>
</dbReference>
<dbReference type="Gene3D" id="2.120.10.30">
    <property type="entry name" value="TolB, C-terminal domain"/>
    <property type="match status" value="1"/>
</dbReference>
<feature type="signal peptide" evidence="6">
    <location>
        <begin position="1"/>
        <end position="20"/>
    </location>
</feature>
<evidence type="ECO:0000256" key="3">
    <source>
        <dbReference type="ARBA" id="ARBA00023237"/>
    </source>
</evidence>
<evidence type="ECO:0000256" key="4">
    <source>
        <dbReference type="PROSITE-ProRule" id="PRU00473"/>
    </source>
</evidence>
<feature type="chain" id="PRO_5046222076" evidence="6">
    <location>
        <begin position="21"/>
        <end position="632"/>
    </location>
</feature>
<dbReference type="Proteomes" id="UP001500185">
    <property type="component" value="Unassembled WGS sequence"/>
</dbReference>
<dbReference type="InterPro" id="IPR011659">
    <property type="entry name" value="WD40"/>
</dbReference>
<evidence type="ECO:0000256" key="6">
    <source>
        <dbReference type="SAM" id="SignalP"/>
    </source>
</evidence>
<keyword evidence="6" id="KW-0732">Signal</keyword>
<keyword evidence="2 4" id="KW-0472">Membrane</keyword>
<dbReference type="InterPro" id="IPR006664">
    <property type="entry name" value="OMP_bac"/>
</dbReference>
<dbReference type="CDD" id="cd07185">
    <property type="entry name" value="OmpA_C-like"/>
    <property type="match status" value="1"/>
</dbReference>
<proteinExistence type="predicted"/>
<dbReference type="Gene3D" id="3.30.1330.60">
    <property type="entry name" value="OmpA-like domain"/>
    <property type="match status" value="1"/>
</dbReference>
<evidence type="ECO:0000259" key="7">
    <source>
        <dbReference type="PROSITE" id="PS51123"/>
    </source>
</evidence>
<feature type="region of interest" description="Disordered" evidence="5">
    <location>
        <begin position="596"/>
        <end position="632"/>
    </location>
</feature>
<gene>
    <name evidence="8" type="ORF">GCM10009433_08040</name>
</gene>
<comment type="subcellular location">
    <subcellularLocation>
        <location evidence="1">Cell outer membrane</location>
    </subcellularLocation>
</comment>
<dbReference type="Pfam" id="PF00691">
    <property type="entry name" value="OmpA"/>
    <property type="match status" value="1"/>
</dbReference>
<sequence>MKKLYILPMFCCLFTISLWSQNSDTKKADRHFDRFEYVDAIDAYEKLIRKGKANSYVYRQLAIANYKTSNFEESEQFFKRYLRNNRNAPAEDYYTYSQTLLSNQKTEDYKKAMLDFSEKAPGDSRAKAFLENPNYLEDLKSMTPRFELNPLSLNSEYSDFGAYEYGGKLYFLSTRNETRKTYGWNKQPSLDIFVADNVGGTFKNSKEIEGEINTKFHEGSVAITNDGSTIYFTRNDYLNGNYRKDDDGVNHLKIYKATLVNGSFQDIEDLPFNDVSFSNANPALSPDETKLYFSSDRPGGYGASDLYMVQIKEDGSFGEPRNLGPAVNTERRENFPFIDQENTLYFSSDGHLGLGGLDVYYAKVDSGSFLPPQNLGSPLNSNADDFAFTYNGNIEKGYVSSNRTEKKKGKVIDNIYRANLVHPLEQTSLLVEVVDAKTEKFIENAQVIFYDEDQNEFSRNRTNASGVSKNFLPTDQKFDLQVNMSDYESQSISLRIPETQMLIRVALEQELSETEAELLILQERIFFEYDDATIRPEAALELDKLILILKENPELNIKVISHTDERGSKAYNMELSQRRAENTVNYLVETGIDSTRLSSEGKGKSEPVNSCDSGCSEAEHEENRRSEFEVVE</sequence>
<dbReference type="PROSITE" id="PS51123">
    <property type="entry name" value="OMPA_2"/>
    <property type="match status" value="1"/>
</dbReference>
<evidence type="ECO:0000256" key="2">
    <source>
        <dbReference type="ARBA" id="ARBA00023136"/>
    </source>
</evidence>
<evidence type="ECO:0000256" key="1">
    <source>
        <dbReference type="ARBA" id="ARBA00004442"/>
    </source>
</evidence>
<feature type="compositionally biased region" description="Basic and acidic residues" evidence="5">
    <location>
        <begin position="617"/>
        <end position="632"/>
    </location>
</feature>
<dbReference type="RefSeq" id="WP_224453349.1">
    <property type="nucleotide sequence ID" value="NZ_BAAAGG010000005.1"/>
</dbReference>
<feature type="domain" description="OmpA-like" evidence="7">
    <location>
        <begin position="514"/>
        <end position="632"/>
    </location>
</feature>
<dbReference type="InterPro" id="IPR011042">
    <property type="entry name" value="6-blade_b-propeller_TolB-like"/>
</dbReference>
<evidence type="ECO:0000256" key="5">
    <source>
        <dbReference type="SAM" id="MobiDB-lite"/>
    </source>
</evidence>
<comment type="caution">
    <text evidence="8">The sequence shown here is derived from an EMBL/GenBank/DDBJ whole genome shotgun (WGS) entry which is preliminary data.</text>
</comment>
<dbReference type="Pfam" id="PF07676">
    <property type="entry name" value="PD40"/>
    <property type="match status" value="3"/>
</dbReference>
<name>A0ABP3VBR4_9FLAO</name>
<organism evidence="8 9">
    <name type="scientific">Psychroflexus lacisalsi</name>
    <dbReference type="NCBI Taxonomy" id="503928"/>
    <lineage>
        <taxon>Bacteria</taxon>
        <taxon>Pseudomonadati</taxon>
        <taxon>Bacteroidota</taxon>
        <taxon>Flavobacteriia</taxon>
        <taxon>Flavobacteriales</taxon>
        <taxon>Flavobacteriaceae</taxon>
        <taxon>Psychroflexus</taxon>
    </lineage>
</organism>
<evidence type="ECO:0000313" key="8">
    <source>
        <dbReference type="EMBL" id="GAA0754443.1"/>
    </source>
</evidence>
<keyword evidence="3" id="KW-0998">Cell outer membrane</keyword>
<reference evidence="9" key="1">
    <citation type="journal article" date="2019" name="Int. J. Syst. Evol. Microbiol.">
        <title>The Global Catalogue of Microorganisms (GCM) 10K type strain sequencing project: providing services to taxonomists for standard genome sequencing and annotation.</title>
        <authorList>
            <consortium name="The Broad Institute Genomics Platform"/>
            <consortium name="The Broad Institute Genome Sequencing Center for Infectious Disease"/>
            <person name="Wu L."/>
            <person name="Ma J."/>
        </authorList>
    </citation>
    <scope>NUCLEOTIDE SEQUENCE [LARGE SCALE GENOMIC DNA]</scope>
    <source>
        <strain evidence="9">JCM 16231</strain>
    </source>
</reference>
<dbReference type="EMBL" id="BAAAGG010000005">
    <property type="protein sequence ID" value="GAA0754443.1"/>
    <property type="molecule type" value="Genomic_DNA"/>
</dbReference>
<dbReference type="SUPFAM" id="SSF103088">
    <property type="entry name" value="OmpA-like"/>
    <property type="match status" value="1"/>
</dbReference>
<dbReference type="InterPro" id="IPR006665">
    <property type="entry name" value="OmpA-like"/>
</dbReference>
<evidence type="ECO:0000313" key="9">
    <source>
        <dbReference type="Proteomes" id="UP001500185"/>
    </source>
</evidence>
<dbReference type="Gene3D" id="1.25.40.10">
    <property type="entry name" value="Tetratricopeptide repeat domain"/>
    <property type="match status" value="1"/>
</dbReference>
<keyword evidence="9" id="KW-1185">Reference proteome</keyword>